<evidence type="ECO:0000313" key="4">
    <source>
        <dbReference type="Proteomes" id="UP000274920"/>
    </source>
</evidence>
<keyword evidence="1" id="KW-1133">Transmembrane helix</keyword>
<keyword evidence="1" id="KW-0812">Transmembrane</keyword>
<dbReference type="PROSITE" id="PS51257">
    <property type="entry name" value="PROKAR_LIPOPROTEIN"/>
    <property type="match status" value="1"/>
</dbReference>
<evidence type="ECO:0000313" key="3">
    <source>
        <dbReference type="EMBL" id="RRK36920.1"/>
    </source>
</evidence>
<feature type="chain" id="PRO_5039003385" description="Lipoprotein" evidence="2">
    <location>
        <begin position="24"/>
        <end position="129"/>
    </location>
</feature>
<reference evidence="3" key="1">
    <citation type="submission" date="2018-10" db="EMBL/GenBank/DDBJ databases">
        <title>Schaedlerella arabinophila gen. nov. sp. nov., isolated from the mouse intestinal tract and comparative analysis with the genome of the closely related altered Schaedler flora strain ASF502.</title>
        <authorList>
            <person name="Miyake S."/>
            <person name="Soh M."/>
            <person name="Seedorf H."/>
        </authorList>
    </citation>
    <scope>NUCLEOTIDE SEQUENCE [LARGE SCALE GENOMIC DNA]</scope>
    <source>
        <strain evidence="3">DSM 106076</strain>
    </source>
</reference>
<keyword evidence="4" id="KW-1185">Reference proteome</keyword>
<dbReference type="AlphaFoldDB" id="A0A426DSE1"/>
<gene>
    <name evidence="3" type="ORF">EBB54_00185</name>
</gene>
<name>A0A426DSE1_9FIRM</name>
<accession>A0A426DSE1</accession>
<feature type="signal peptide" evidence="2">
    <location>
        <begin position="1"/>
        <end position="23"/>
    </location>
</feature>
<evidence type="ECO:0000256" key="2">
    <source>
        <dbReference type="SAM" id="SignalP"/>
    </source>
</evidence>
<protein>
    <recommendedName>
        <fullName evidence="5">Lipoprotein</fullName>
    </recommendedName>
</protein>
<feature type="transmembrane region" description="Helical" evidence="1">
    <location>
        <begin position="65"/>
        <end position="87"/>
    </location>
</feature>
<organism evidence="3 4">
    <name type="scientific">Schaedlerella arabinosiphila</name>
    <dbReference type="NCBI Taxonomy" id="2044587"/>
    <lineage>
        <taxon>Bacteria</taxon>
        <taxon>Bacillati</taxon>
        <taxon>Bacillota</taxon>
        <taxon>Clostridia</taxon>
        <taxon>Lachnospirales</taxon>
        <taxon>Lachnospiraceae</taxon>
        <taxon>Schaedlerella</taxon>
    </lineage>
</organism>
<keyword evidence="1" id="KW-0472">Membrane</keyword>
<comment type="caution">
    <text evidence="3">The sequence shown here is derived from an EMBL/GenBank/DDBJ whole genome shotgun (WGS) entry which is preliminary data.</text>
</comment>
<keyword evidence="2" id="KW-0732">Signal</keyword>
<sequence>MKKKKRYAAAWLFLWICILSGCAKDGGEEIFQGEPKDLNPWTYVEDTSISMNSTLTNLAASSAELGITVGIMGITFSIFFMVLRICFTKNAAVREEVKREAVMKGMIAVMLFSIPFWLGIFKYFSELLV</sequence>
<proteinExistence type="predicted"/>
<evidence type="ECO:0008006" key="5">
    <source>
        <dbReference type="Google" id="ProtNLM"/>
    </source>
</evidence>
<evidence type="ECO:0000256" key="1">
    <source>
        <dbReference type="SAM" id="Phobius"/>
    </source>
</evidence>
<dbReference type="EMBL" id="RHJS01000001">
    <property type="protein sequence ID" value="RRK36920.1"/>
    <property type="molecule type" value="Genomic_DNA"/>
</dbReference>
<dbReference type="Proteomes" id="UP000274920">
    <property type="component" value="Unassembled WGS sequence"/>
</dbReference>
<dbReference type="RefSeq" id="WP_125125862.1">
    <property type="nucleotide sequence ID" value="NZ_RHJS01000001.1"/>
</dbReference>
<feature type="transmembrane region" description="Helical" evidence="1">
    <location>
        <begin position="107"/>
        <end position="124"/>
    </location>
</feature>